<name>A0AAW1G2X6_ZOAVI</name>
<gene>
    <name evidence="2" type="ORF">VZT92_003231</name>
</gene>
<evidence type="ECO:0000256" key="1">
    <source>
        <dbReference type="SAM" id="MobiDB-lite"/>
    </source>
</evidence>
<evidence type="ECO:0000313" key="3">
    <source>
        <dbReference type="Proteomes" id="UP001488805"/>
    </source>
</evidence>
<reference evidence="2 3" key="1">
    <citation type="journal article" date="2024" name="Genome Biol. Evol.">
        <title>Chromosome-level genome assembly of the viviparous eelpout Zoarces viviparus.</title>
        <authorList>
            <person name="Fuhrmann N."/>
            <person name="Brasseur M.V."/>
            <person name="Bakowski C.E."/>
            <person name="Podsiadlowski L."/>
            <person name="Prost S."/>
            <person name="Krehenwinkel H."/>
            <person name="Mayer C."/>
        </authorList>
    </citation>
    <scope>NUCLEOTIDE SEQUENCE [LARGE SCALE GENOMIC DNA]</scope>
    <source>
        <strain evidence="2">NO-MEL_2022_Ind0_liver</strain>
    </source>
</reference>
<feature type="compositionally biased region" description="Polar residues" evidence="1">
    <location>
        <begin position="16"/>
        <end position="25"/>
    </location>
</feature>
<evidence type="ECO:0000313" key="2">
    <source>
        <dbReference type="EMBL" id="KAK9540805.1"/>
    </source>
</evidence>
<sequence>MCCVQPPHTMREKGQTVPTSTSSSYPCGVADRQDAQLRLTVFDRRLKAMEAARPTDQTPALREKPL</sequence>
<keyword evidence="3" id="KW-1185">Reference proteome</keyword>
<proteinExistence type="predicted"/>
<dbReference type="AlphaFoldDB" id="A0AAW1G2X6"/>
<dbReference type="Proteomes" id="UP001488805">
    <property type="component" value="Unassembled WGS sequence"/>
</dbReference>
<dbReference type="EMBL" id="JBCEZU010000013">
    <property type="protein sequence ID" value="KAK9540805.1"/>
    <property type="molecule type" value="Genomic_DNA"/>
</dbReference>
<comment type="caution">
    <text evidence="2">The sequence shown here is derived from an EMBL/GenBank/DDBJ whole genome shotgun (WGS) entry which is preliminary data.</text>
</comment>
<protein>
    <submittedName>
        <fullName evidence="2">Uncharacterized protein</fullName>
    </submittedName>
</protein>
<organism evidence="2 3">
    <name type="scientific">Zoarces viviparus</name>
    <name type="common">Viviparous eelpout</name>
    <name type="synonym">Blennius viviparus</name>
    <dbReference type="NCBI Taxonomy" id="48416"/>
    <lineage>
        <taxon>Eukaryota</taxon>
        <taxon>Metazoa</taxon>
        <taxon>Chordata</taxon>
        <taxon>Craniata</taxon>
        <taxon>Vertebrata</taxon>
        <taxon>Euteleostomi</taxon>
        <taxon>Actinopterygii</taxon>
        <taxon>Neopterygii</taxon>
        <taxon>Teleostei</taxon>
        <taxon>Neoteleostei</taxon>
        <taxon>Acanthomorphata</taxon>
        <taxon>Eupercaria</taxon>
        <taxon>Perciformes</taxon>
        <taxon>Cottioidei</taxon>
        <taxon>Zoarcales</taxon>
        <taxon>Zoarcidae</taxon>
        <taxon>Zoarcinae</taxon>
        <taxon>Zoarces</taxon>
    </lineage>
</organism>
<feature type="region of interest" description="Disordered" evidence="1">
    <location>
        <begin position="1"/>
        <end position="28"/>
    </location>
</feature>
<accession>A0AAW1G2X6</accession>